<evidence type="ECO:0000313" key="1">
    <source>
        <dbReference type="EMBL" id="RNA16053.1"/>
    </source>
</evidence>
<dbReference type="AlphaFoldDB" id="A0A3M7QXN2"/>
<organism evidence="1 2">
    <name type="scientific">Brachionus plicatilis</name>
    <name type="common">Marine rotifer</name>
    <name type="synonym">Brachionus muelleri</name>
    <dbReference type="NCBI Taxonomy" id="10195"/>
    <lineage>
        <taxon>Eukaryota</taxon>
        <taxon>Metazoa</taxon>
        <taxon>Spiralia</taxon>
        <taxon>Gnathifera</taxon>
        <taxon>Rotifera</taxon>
        <taxon>Eurotatoria</taxon>
        <taxon>Monogononta</taxon>
        <taxon>Pseudotrocha</taxon>
        <taxon>Ploima</taxon>
        <taxon>Brachionidae</taxon>
        <taxon>Brachionus</taxon>
    </lineage>
</organism>
<sequence length="73" mass="8730">MWPETRKLSNNKNVSAYYKIEKDFNYRILPKKYILNNSLFILRLDLIPFANYLLKGELSFICRLKKIASCEII</sequence>
<gene>
    <name evidence="1" type="ORF">BpHYR1_048575</name>
</gene>
<accession>A0A3M7QXN2</accession>
<proteinExistence type="predicted"/>
<keyword evidence="2" id="KW-1185">Reference proteome</keyword>
<protein>
    <submittedName>
        <fullName evidence="1">Uncharacterized protein</fullName>
    </submittedName>
</protein>
<reference evidence="1 2" key="1">
    <citation type="journal article" date="2018" name="Sci. Rep.">
        <title>Genomic signatures of local adaptation to the degree of environmental predictability in rotifers.</title>
        <authorList>
            <person name="Franch-Gras L."/>
            <person name="Hahn C."/>
            <person name="Garcia-Roger E.M."/>
            <person name="Carmona M.J."/>
            <person name="Serra M."/>
            <person name="Gomez A."/>
        </authorList>
    </citation>
    <scope>NUCLEOTIDE SEQUENCE [LARGE SCALE GENOMIC DNA]</scope>
    <source>
        <strain evidence="1">HYR1</strain>
    </source>
</reference>
<evidence type="ECO:0000313" key="2">
    <source>
        <dbReference type="Proteomes" id="UP000276133"/>
    </source>
</evidence>
<dbReference type="Proteomes" id="UP000276133">
    <property type="component" value="Unassembled WGS sequence"/>
</dbReference>
<dbReference type="EMBL" id="REGN01004818">
    <property type="protein sequence ID" value="RNA16053.1"/>
    <property type="molecule type" value="Genomic_DNA"/>
</dbReference>
<name>A0A3M7QXN2_BRAPC</name>
<comment type="caution">
    <text evidence="1">The sequence shown here is derived from an EMBL/GenBank/DDBJ whole genome shotgun (WGS) entry which is preliminary data.</text>
</comment>